<dbReference type="InterPro" id="IPR050237">
    <property type="entry name" value="ATP-dep_AMP-bd_enzyme"/>
</dbReference>
<gene>
    <name evidence="3" type="ORF">DWV00_15760</name>
</gene>
<comment type="caution">
    <text evidence="3">The sequence shown here is derived from an EMBL/GenBank/DDBJ whole genome shotgun (WGS) entry which is preliminary data.</text>
</comment>
<name>A0A3D8JZ27_9BURK</name>
<evidence type="ECO:0000259" key="2">
    <source>
        <dbReference type="Pfam" id="PF13193"/>
    </source>
</evidence>
<dbReference type="PANTHER" id="PTHR43767:SF11">
    <property type="entry name" value="MEDIUM-CHAIN-FATTY-ACID--COA LIGASE"/>
    <property type="match status" value="1"/>
</dbReference>
<dbReference type="EMBL" id="QRGA01000008">
    <property type="protein sequence ID" value="RDU98140.1"/>
    <property type="molecule type" value="Genomic_DNA"/>
</dbReference>
<evidence type="ECO:0000313" key="4">
    <source>
        <dbReference type="Proteomes" id="UP000256838"/>
    </source>
</evidence>
<dbReference type="AlphaFoldDB" id="A0A3D8JZ27"/>
<protein>
    <submittedName>
        <fullName evidence="3">Fatty acid--CoA ligase</fullName>
    </submittedName>
</protein>
<feature type="domain" description="AMP-dependent synthetase/ligase" evidence="1">
    <location>
        <begin position="33"/>
        <end position="407"/>
    </location>
</feature>
<dbReference type="Gene3D" id="3.30.300.30">
    <property type="match status" value="1"/>
</dbReference>
<organism evidence="3 4">
    <name type="scientific">Trinickia dinghuensis</name>
    <dbReference type="NCBI Taxonomy" id="2291023"/>
    <lineage>
        <taxon>Bacteria</taxon>
        <taxon>Pseudomonadati</taxon>
        <taxon>Pseudomonadota</taxon>
        <taxon>Betaproteobacteria</taxon>
        <taxon>Burkholderiales</taxon>
        <taxon>Burkholderiaceae</taxon>
        <taxon>Trinickia</taxon>
    </lineage>
</organism>
<evidence type="ECO:0000313" key="3">
    <source>
        <dbReference type="EMBL" id="RDU98140.1"/>
    </source>
</evidence>
<accession>A0A3D8JZ27</accession>
<dbReference type="Pfam" id="PF00501">
    <property type="entry name" value="AMP-binding"/>
    <property type="match status" value="1"/>
</dbReference>
<dbReference type="OrthoDB" id="9766486at2"/>
<dbReference type="Proteomes" id="UP000256838">
    <property type="component" value="Unassembled WGS sequence"/>
</dbReference>
<evidence type="ECO:0000259" key="1">
    <source>
        <dbReference type="Pfam" id="PF00501"/>
    </source>
</evidence>
<dbReference type="GO" id="GO:0016877">
    <property type="term" value="F:ligase activity, forming carbon-sulfur bonds"/>
    <property type="evidence" value="ECO:0007669"/>
    <property type="project" value="UniProtKB-ARBA"/>
</dbReference>
<dbReference type="InterPro" id="IPR000873">
    <property type="entry name" value="AMP-dep_synth/lig_dom"/>
</dbReference>
<dbReference type="Gene3D" id="3.40.50.12780">
    <property type="entry name" value="N-terminal domain of ligase-like"/>
    <property type="match status" value="1"/>
</dbReference>
<dbReference type="Pfam" id="PF13193">
    <property type="entry name" value="AMP-binding_C"/>
    <property type="match status" value="1"/>
</dbReference>
<proteinExistence type="predicted"/>
<reference evidence="3 4" key="1">
    <citation type="submission" date="2018-08" db="EMBL/GenBank/DDBJ databases">
        <title>Paraburkholderia sp. DHOM06 isolated from forest soil.</title>
        <authorList>
            <person name="Gao Z.-H."/>
            <person name="Qiu L.-H."/>
        </authorList>
    </citation>
    <scope>NUCLEOTIDE SEQUENCE [LARGE SCALE GENOMIC DNA]</scope>
    <source>
        <strain evidence="3 4">DHOM06</strain>
    </source>
</reference>
<dbReference type="PANTHER" id="PTHR43767">
    <property type="entry name" value="LONG-CHAIN-FATTY-ACID--COA LIGASE"/>
    <property type="match status" value="1"/>
</dbReference>
<dbReference type="RefSeq" id="WP_115534667.1">
    <property type="nucleotide sequence ID" value="NZ_QRGA01000008.1"/>
</dbReference>
<keyword evidence="3" id="KW-0436">Ligase</keyword>
<dbReference type="SUPFAM" id="SSF56801">
    <property type="entry name" value="Acetyl-CoA synthetase-like"/>
    <property type="match status" value="1"/>
</dbReference>
<keyword evidence="4" id="KW-1185">Reference proteome</keyword>
<sequence>MPNANPGDGAHPASCAHAYPLLIKQLLHTPLAVRPQQEIVYRDQVRMTYSTLRERIGRLAGALASLGVKAGDVVAVMDWDSHRYLESYFAVPMMGATLMTANVRLSPDQIAYTLDHSGASVVLVNADFLPSFEPLRERLPKLTAAVLIDDSGAMAMPEGFAGEYEQLLACASPEFVFGDFDENTVATTFYTTGTTGLPKGVYFTHRQIVLHTLATMGALTSASEQGRIHREDVYMPMTPMFHVHAWGIPYIATLLGVKQVYPGRYSPESLIELAVREKVTFSHGVPTLLSMVLSCPASEAADLRGWKIIVGGSALPHSLAQAALARGIDVFAGYGMSETCPVLTISQVGTISDGDPATDLDLRTRAGLPIPLVEVRIVDEQMRDVARDGNSSGEVVVRAPWLTQGYLGNPAASDALWAGGYLHTNDIGTIDGNGYLHITDRLKDVIKTGGEWVSSLELEDLISRHPAVGEVAVIGVSDARWGERPLPLVVLKPGESADLQSIRAHLGKYAANGVISRYAIPERVMFVEAIERTSVGKIDKKLLRARYRAGP</sequence>
<dbReference type="InterPro" id="IPR042099">
    <property type="entry name" value="ANL_N_sf"/>
</dbReference>
<dbReference type="InterPro" id="IPR045851">
    <property type="entry name" value="AMP-bd_C_sf"/>
</dbReference>
<dbReference type="InterPro" id="IPR025110">
    <property type="entry name" value="AMP-bd_C"/>
</dbReference>
<dbReference type="NCBIfam" id="NF004837">
    <property type="entry name" value="PRK06187.1"/>
    <property type="match status" value="1"/>
</dbReference>
<feature type="domain" description="AMP-binding enzyme C-terminal" evidence="2">
    <location>
        <begin position="457"/>
        <end position="537"/>
    </location>
</feature>